<keyword evidence="6" id="KW-1185">Reference proteome</keyword>
<proteinExistence type="inferred from homology"/>
<feature type="domain" description="Protein HGH1 N-terminal" evidence="4">
    <location>
        <begin position="147"/>
        <end position="297"/>
    </location>
</feature>
<dbReference type="PANTHER" id="PTHR13387">
    <property type="entry name" value="PROTEIN HGH1 HOMOLOG"/>
    <property type="match status" value="1"/>
</dbReference>
<reference evidence="7" key="1">
    <citation type="submission" date="2022-11" db="UniProtKB">
        <authorList>
            <consortium name="WormBaseParasite"/>
        </authorList>
    </citation>
    <scope>IDENTIFICATION</scope>
</reference>
<evidence type="ECO:0000259" key="4">
    <source>
        <dbReference type="Pfam" id="PF04063"/>
    </source>
</evidence>
<name>A0A914PLQ2_9BILA</name>
<feature type="compositionally biased region" description="Basic and acidic residues" evidence="3">
    <location>
        <begin position="10"/>
        <end position="25"/>
    </location>
</feature>
<organism evidence="6 7">
    <name type="scientific">Panagrolaimus davidi</name>
    <dbReference type="NCBI Taxonomy" id="227884"/>
    <lineage>
        <taxon>Eukaryota</taxon>
        <taxon>Metazoa</taxon>
        <taxon>Ecdysozoa</taxon>
        <taxon>Nematoda</taxon>
        <taxon>Chromadorea</taxon>
        <taxon>Rhabditida</taxon>
        <taxon>Tylenchina</taxon>
        <taxon>Panagrolaimomorpha</taxon>
        <taxon>Panagrolaimoidea</taxon>
        <taxon>Panagrolaimidae</taxon>
        <taxon>Panagrolaimus</taxon>
    </lineage>
</organism>
<sequence>MSESMSTTDAENRQEIDEKRNEMNEKNSAITDEDAEIIANMLAPKKPVDKVLSAAASEALETRLVFALGYIRNATGEHFAVDFVMHPKIMSALIAIISQDNLSMEKLGTLLDIFINTTSRSQPLSQTLIEKHGFVEFIFAIRTTDKKEKAILLLSNLAGMCPELVHERLYKIDPNYMDSLIELFTSGGEGDIGAYYGQVAVSLSTIEAIRQHVIEKHLDKFLPLCGSLNPNRQSRATALSFLRNLAVDTRLHNTLLTKPEYLTAVLEPIMSKDYEFSDEEMDKLPQALQYFNDLPKADDETEQIVIETLYKLCDSKLGRETLRQNSVYPILRELHKVQKRRETDDEIGAGSSAMGIVGPGAAMLQLLNEDNVLEGVIGILIRNEDDIGLPSDVNYGDIQMEE</sequence>
<evidence type="ECO:0000256" key="1">
    <source>
        <dbReference type="ARBA" id="ARBA00006712"/>
    </source>
</evidence>
<dbReference type="Pfam" id="PF04064">
    <property type="entry name" value="DUF384"/>
    <property type="match status" value="1"/>
</dbReference>
<dbReference type="InterPro" id="IPR039717">
    <property type="entry name" value="Hgh1"/>
</dbReference>
<evidence type="ECO:0000313" key="6">
    <source>
        <dbReference type="Proteomes" id="UP000887578"/>
    </source>
</evidence>
<dbReference type="Gene3D" id="1.25.10.10">
    <property type="entry name" value="Leucine-rich Repeat Variant"/>
    <property type="match status" value="1"/>
</dbReference>
<feature type="region of interest" description="Disordered" evidence="3">
    <location>
        <begin position="1"/>
        <end position="30"/>
    </location>
</feature>
<evidence type="ECO:0000313" key="7">
    <source>
        <dbReference type="WBParaSite" id="PDA_v2.g18902.t1"/>
    </source>
</evidence>
<dbReference type="Pfam" id="PF04063">
    <property type="entry name" value="DUF383"/>
    <property type="match status" value="1"/>
</dbReference>
<dbReference type="WBParaSite" id="PDA_v2.g18902.t1">
    <property type="protein sequence ID" value="PDA_v2.g18902.t1"/>
    <property type="gene ID" value="PDA_v2.g18902"/>
</dbReference>
<protein>
    <recommendedName>
        <fullName evidence="2">Protein HGH1 homolog</fullName>
    </recommendedName>
</protein>
<dbReference type="PANTHER" id="PTHR13387:SF9">
    <property type="entry name" value="PROTEIN HGH1 HOMOLOG"/>
    <property type="match status" value="1"/>
</dbReference>
<evidence type="ECO:0000256" key="2">
    <source>
        <dbReference type="ARBA" id="ARBA00014076"/>
    </source>
</evidence>
<feature type="domain" description="Protein HGH1 C-terminal" evidence="5">
    <location>
        <begin position="308"/>
        <end position="346"/>
    </location>
</feature>
<dbReference type="InterPro" id="IPR016024">
    <property type="entry name" value="ARM-type_fold"/>
</dbReference>
<evidence type="ECO:0000259" key="5">
    <source>
        <dbReference type="Pfam" id="PF04064"/>
    </source>
</evidence>
<accession>A0A914PLQ2</accession>
<dbReference type="SUPFAM" id="SSF48371">
    <property type="entry name" value="ARM repeat"/>
    <property type="match status" value="1"/>
</dbReference>
<dbReference type="InterPro" id="IPR007205">
    <property type="entry name" value="Protein_HGH1_N"/>
</dbReference>
<dbReference type="InterPro" id="IPR007206">
    <property type="entry name" value="Protein_HGH1_C"/>
</dbReference>
<comment type="similarity">
    <text evidence="1">Belongs to the HGH1 family.</text>
</comment>
<dbReference type="InterPro" id="IPR011989">
    <property type="entry name" value="ARM-like"/>
</dbReference>
<dbReference type="AlphaFoldDB" id="A0A914PLQ2"/>
<evidence type="ECO:0000256" key="3">
    <source>
        <dbReference type="SAM" id="MobiDB-lite"/>
    </source>
</evidence>
<dbReference type="Proteomes" id="UP000887578">
    <property type="component" value="Unplaced"/>
</dbReference>